<reference evidence="1" key="1">
    <citation type="journal article" date="2015" name="Nature">
        <title>Complex archaea that bridge the gap between prokaryotes and eukaryotes.</title>
        <authorList>
            <person name="Spang A."/>
            <person name="Saw J.H."/>
            <person name="Jorgensen S.L."/>
            <person name="Zaremba-Niedzwiedzka K."/>
            <person name="Martijn J."/>
            <person name="Lind A.E."/>
            <person name="van Eijk R."/>
            <person name="Schleper C."/>
            <person name="Guy L."/>
            <person name="Ettema T.J."/>
        </authorList>
    </citation>
    <scope>NUCLEOTIDE SEQUENCE</scope>
</reference>
<dbReference type="EMBL" id="LAZR01000516">
    <property type="protein sequence ID" value="KKN65769.1"/>
    <property type="molecule type" value="Genomic_DNA"/>
</dbReference>
<organism evidence="1">
    <name type="scientific">marine sediment metagenome</name>
    <dbReference type="NCBI Taxonomy" id="412755"/>
    <lineage>
        <taxon>unclassified sequences</taxon>
        <taxon>metagenomes</taxon>
        <taxon>ecological metagenomes</taxon>
    </lineage>
</organism>
<proteinExistence type="predicted"/>
<name>A0A0F9SFJ6_9ZZZZ</name>
<accession>A0A0F9SFJ6</accession>
<dbReference type="AlphaFoldDB" id="A0A0F9SFJ6"/>
<protein>
    <submittedName>
        <fullName evidence="1">Uncharacterized protein</fullName>
    </submittedName>
</protein>
<gene>
    <name evidence="1" type="ORF">LCGC14_0478140</name>
</gene>
<sequence>MIDGMPVEEFFTIIGQQAVRIYMLEREKTVLQEQVTELLKPKEKEASRG</sequence>
<evidence type="ECO:0000313" key="1">
    <source>
        <dbReference type="EMBL" id="KKN65769.1"/>
    </source>
</evidence>
<comment type="caution">
    <text evidence="1">The sequence shown here is derived from an EMBL/GenBank/DDBJ whole genome shotgun (WGS) entry which is preliminary data.</text>
</comment>